<evidence type="ECO:0000313" key="2">
    <source>
        <dbReference type="EMBL" id="EAM49534.1"/>
    </source>
</evidence>
<dbReference type="KEGG" id="cwa:CwatDRAFT_2108"/>
<gene>
    <name evidence="2" type="ORF">CwatDRAFT_2108</name>
</gene>
<dbReference type="AlphaFoldDB" id="Q4C054"/>
<accession>Q4C054</accession>
<dbReference type="EMBL" id="AADV02000065">
    <property type="protein sequence ID" value="EAM49534.1"/>
    <property type="molecule type" value="Genomic_DNA"/>
</dbReference>
<reference evidence="2" key="1">
    <citation type="submission" date="2004-02" db="EMBL/GenBank/DDBJ databases">
        <authorList>
            <consortium name="DOE Joint Genome Institute"/>
        </authorList>
    </citation>
    <scope>NUCLEOTIDE SEQUENCE [LARGE SCALE GENOMIC DNA]</scope>
    <source>
        <strain evidence="2">WH 8501</strain>
    </source>
</reference>
<dbReference type="Proteomes" id="UP000003922">
    <property type="component" value="Unassembled WGS sequence"/>
</dbReference>
<keyword evidence="1" id="KW-0732">Signal</keyword>
<evidence type="ECO:0008006" key="4">
    <source>
        <dbReference type="Google" id="ProtNLM"/>
    </source>
</evidence>
<evidence type="ECO:0000313" key="3">
    <source>
        <dbReference type="Proteomes" id="UP000003922"/>
    </source>
</evidence>
<feature type="signal peptide" evidence="1">
    <location>
        <begin position="1"/>
        <end position="27"/>
    </location>
</feature>
<evidence type="ECO:0000256" key="1">
    <source>
        <dbReference type="SAM" id="SignalP"/>
    </source>
</evidence>
<keyword evidence="3" id="KW-1185">Reference proteome</keyword>
<dbReference type="RefSeq" id="WP_007306754.1">
    <property type="nucleotide sequence ID" value="NZ_AADV02000065.1"/>
</dbReference>
<comment type="caution">
    <text evidence="2">The sequence shown here is derived from an EMBL/GenBank/DDBJ whole genome shotgun (WGS) entry which is preliminary data.</text>
</comment>
<feature type="chain" id="PRO_5004235298" description="PEP-CTERM sorting domain-containing protein" evidence="1">
    <location>
        <begin position="28"/>
        <end position="139"/>
    </location>
</feature>
<reference evidence="2" key="3">
    <citation type="submission" date="2016-12" db="EMBL/GenBank/DDBJ databases">
        <title>Annotation of the draft genome assembly of Crocosphaera watsonii WH 8501.</title>
        <authorList>
            <consortium name="US DOE Joint Genome Institute (JGI-ORNL)"/>
            <person name="Larimer F."/>
            <person name="Land M."/>
        </authorList>
    </citation>
    <scope>NUCLEOTIDE SEQUENCE</scope>
    <source>
        <strain evidence="2">WH 8501</strain>
    </source>
</reference>
<protein>
    <recommendedName>
        <fullName evidence="4">PEP-CTERM sorting domain-containing protein</fullName>
    </recommendedName>
</protein>
<sequence length="139" mass="14128">MNKTTLTALTVFGVSATSLLGGNSAKAALFFNVTDDGVNTTVTLTGIDFTTSGLTTTNNTGNVLTGINPRVSIIAYTGATNTVTDFETAFSIPTFTFGSGGPNTAASNLSPSNPFIFTVGSPGLLFTTSSNPIPGFLTN</sequence>
<name>Q4C054_CROWT</name>
<organism evidence="2 3">
    <name type="scientific">Crocosphaera watsonii WH 8501</name>
    <dbReference type="NCBI Taxonomy" id="165597"/>
    <lineage>
        <taxon>Bacteria</taxon>
        <taxon>Bacillati</taxon>
        <taxon>Cyanobacteriota</taxon>
        <taxon>Cyanophyceae</taxon>
        <taxon>Oscillatoriophycideae</taxon>
        <taxon>Chroococcales</taxon>
        <taxon>Aphanothecaceae</taxon>
        <taxon>Crocosphaera</taxon>
    </lineage>
</organism>
<reference evidence="2" key="2">
    <citation type="submission" date="2005-06" db="EMBL/GenBank/DDBJ databases">
        <title>Sequencing of the draft genome and assembly of Crocosphaera watsonii WH 8501.</title>
        <authorList>
            <consortium name="US DOE Joint Genome Institute (JGI-PGF)"/>
            <person name="Copeland A."/>
            <person name="Lucas S."/>
            <person name="Lapidus A."/>
            <person name="Barry K."/>
            <person name="Detter C."/>
            <person name="Glavina T."/>
            <person name="Hammon N."/>
            <person name="Israni S."/>
            <person name="Pitluck S."/>
            <person name="Richardson P."/>
        </authorList>
    </citation>
    <scope>NUCLEOTIDE SEQUENCE [LARGE SCALE GENOMIC DNA]</scope>
    <source>
        <strain evidence="2">WH 8501</strain>
    </source>
</reference>
<proteinExistence type="predicted"/>